<proteinExistence type="predicted"/>
<keyword evidence="1" id="KW-0597">Phosphoprotein</keyword>
<dbReference type="InterPro" id="IPR011006">
    <property type="entry name" value="CheY-like_superfamily"/>
</dbReference>
<accession>A0ABU3LBV2</accession>
<dbReference type="CDD" id="cd17557">
    <property type="entry name" value="REC_Rcp-like"/>
    <property type="match status" value="1"/>
</dbReference>
<dbReference type="SMART" id="SM00448">
    <property type="entry name" value="REC"/>
    <property type="match status" value="1"/>
</dbReference>
<dbReference type="Gene3D" id="3.40.50.2300">
    <property type="match status" value="1"/>
</dbReference>
<dbReference type="PROSITE" id="PS50110">
    <property type="entry name" value="RESPONSE_REGULATORY"/>
    <property type="match status" value="1"/>
</dbReference>
<comment type="caution">
    <text evidence="3">The sequence shown here is derived from an EMBL/GenBank/DDBJ whole genome shotgun (WGS) entry which is preliminary data.</text>
</comment>
<evidence type="ECO:0000259" key="2">
    <source>
        <dbReference type="PROSITE" id="PS50110"/>
    </source>
</evidence>
<dbReference type="InterPro" id="IPR001789">
    <property type="entry name" value="Sig_transdc_resp-reg_receiver"/>
</dbReference>
<evidence type="ECO:0000256" key="1">
    <source>
        <dbReference type="PROSITE-ProRule" id="PRU00169"/>
    </source>
</evidence>
<organism evidence="3 4">
    <name type="scientific">Asprobacillus argus</name>
    <dbReference type="NCBI Taxonomy" id="3076534"/>
    <lineage>
        <taxon>Bacteria</taxon>
        <taxon>Pseudomonadati</taxon>
        <taxon>Bacteroidota</taxon>
        <taxon>Flavobacteriia</taxon>
        <taxon>Flavobacteriales</taxon>
        <taxon>Flavobacteriaceae</taxon>
        <taxon>Asprobacillus</taxon>
    </lineage>
</organism>
<evidence type="ECO:0000313" key="4">
    <source>
        <dbReference type="Proteomes" id="UP001257277"/>
    </source>
</evidence>
<dbReference type="RefSeq" id="WP_349240424.1">
    <property type="nucleotide sequence ID" value="NZ_JAVTTO010000001.1"/>
</dbReference>
<dbReference type="Proteomes" id="UP001257277">
    <property type="component" value="Unassembled WGS sequence"/>
</dbReference>
<evidence type="ECO:0000313" key="3">
    <source>
        <dbReference type="EMBL" id="MDT7831172.1"/>
    </source>
</evidence>
<feature type="domain" description="Response regulatory" evidence="2">
    <location>
        <begin position="2"/>
        <end position="121"/>
    </location>
</feature>
<keyword evidence="4" id="KW-1185">Reference proteome</keyword>
<dbReference type="PANTHER" id="PTHR44520">
    <property type="entry name" value="RESPONSE REGULATOR RCP1-RELATED"/>
    <property type="match status" value="1"/>
</dbReference>
<gene>
    <name evidence="3" type="ORF">RQM59_02205</name>
</gene>
<feature type="modified residue" description="4-aspartylphosphate" evidence="1">
    <location>
        <position position="54"/>
    </location>
</feature>
<reference evidence="3 4" key="1">
    <citation type="submission" date="2023-09" db="EMBL/GenBank/DDBJ databases">
        <title>Novel taxa isolated from Blanes Bay.</title>
        <authorList>
            <person name="Rey-Velasco X."/>
            <person name="Lucena T."/>
        </authorList>
    </citation>
    <scope>NUCLEOTIDE SEQUENCE [LARGE SCALE GENOMIC DNA]</scope>
    <source>
        <strain evidence="3 4">S356</strain>
    </source>
</reference>
<dbReference type="PANTHER" id="PTHR44520:SF2">
    <property type="entry name" value="RESPONSE REGULATOR RCP1"/>
    <property type="match status" value="1"/>
</dbReference>
<name>A0ABU3LBV2_9FLAO</name>
<dbReference type="Pfam" id="PF00072">
    <property type="entry name" value="Response_reg"/>
    <property type="match status" value="1"/>
</dbReference>
<protein>
    <submittedName>
        <fullName evidence="3">Response regulator</fullName>
    </submittedName>
</protein>
<dbReference type="InterPro" id="IPR052893">
    <property type="entry name" value="TCS_response_regulator"/>
</dbReference>
<sequence length="132" mass="15370">MTILLIEDDEIERMKFKRVCDKNDFSHTLMEASNGEIALNILNGDKFPDLILLDLNMPKMDGIEFLKKLKDTEALKFIPIIVLSTSNNYNDVKQCYEIGASGYMIKPLHFEEYKQKIVSLIKYWECNELITD</sequence>
<dbReference type="SUPFAM" id="SSF52172">
    <property type="entry name" value="CheY-like"/>
    <property type="match status" value="1"/>
</dbReference>
<dbReference type="EMBL" id="JAVTTO010000001">
    <property type="protein sequence ID" value="MDT7831172.1"/>
    <property type="molecule type" value="Genomic_DNA"/>
</dbReference>